<dbReference type="UniPathway" id="UPA00070">
    <property type="reaction ID" value="UER00116"/>
</dbReference>
<dbReference type="Pfam" id="PF00185">
    <property type="entry name" value="OTCace"/>
    <property type="match status" value="1"/>
</dbReference>
<dbReference type="InterPro" id="IPR006132">
    <property type="entry name" value="Asp/Orn_carbamoyltranf_P-bd"/>
</dbReference>
<evidence type="ECO:0000259" key="11">
    <source>
        <dbReference type="Pfam" id="PF02729"/>
    </source>
</evidence>
<name>A0A081BZ21_VECG1</name>
<accession>A0A081BZ21</accession>
<evidence type="ECO:0000256" key="4">
    <source>
        <dbReference type="ARBA" id="ARBA00022679"/>
    </source>
</evidence>
<evidence type="ECO:0000313" key="12">
    <source>
        <dbReference type="EMBL" id="GAK57576.1"/>
    </source>
</evidence>
<evidence type="ECO:0000256" key="6">
    <source>
        <dbReference type="ARBA" id="ARBA00043884"/>
    </source>
</evidence>
<dbReference type="EMBL" id="DF820466">
    <property type="protein sequence ID" value="GAK57576.1"/>
    <property type="molecule type" value="Genomic_DNA"/>
</dbReference>
<feature type="domain" description="Aspartate/ornithine carbamoyltransferase Asp/Orn-binding" evidence="10">
    <location>
        <begin position="146"/>
        <end position="296"/>
    </location>
</feature>
<proteinExistence type="inferred from homology"/>
<dbReference type="InterPro" id="IPR006131">
    <property type="entry name" value="Asp_carbamoyltransf_Asp/Orn-bd"/>
</dbReference>
<dbReference type="Proteomes" id="UP000030661">
    <property type="component" value="Unassembled WGS sequence"/>
</dbReference>
<evidence type="ECO:0000256" key="1">
    <source>
        <dbReference type="ARBA" id="ARBA00004852"/>
    </source>
</evidence>
<dbReference type="PRINTS" id="PR00101">
    <property type="entry name" value="ATCASE"/>
</dbReference>
<keyword evidence="13" id="KW-1185">Reference proteome</keyword>
<protein>
    <recommendedName>
        <fullName evidence="3 8">Aspartate carbamoyltransferase</fullName>
        <ecNumber evidence="3 8">2.1.3.2</ecNumber>
    </recommendedName>
</protein>
<evidence type="ECO:0000256" key="2">
    <source>
        <dbReference type="ARBA" id="ARBA00008896"/>
    </source>
</evidence>
<comment type="function">
    <text evidence="6">Catalyzes the condensation of carbamoyl phosphate and aspartate to form carbamoyl aspartate and inorganic phosphate, the committed step in the de novo pyrimidine nucleotide biosynthesis pathway.</text>
</comment>
<dbReference type="InterPro" id="IPR002082">
    <property type="entry name" value="Asp_carbamoyltransf"/>
</dbReference>
<dbReference type="PROSITE" id="PS00097">
    <property type="entry name" value="CARBAMOYLTRANSFERASE"/>
    <property type="match status" value="1"/>
</dbReference>
<comment type="pathway">
    <text evidence="1">Pyrimidine metabolism; UMP biosynthesis via de novo pathway; (S)-dihydroorotate from bicarbonate: step 2/3.</text>
</comment>
<sequence>MSLLRINQLSKADMTALFAQAHEIEQGNYNREALRGKILIPMFFEPSTRTRLSFETAILRLGGQALPVPETNGLAISKGESLQDTIKVVSSFGDIIVMRHPTETALDLAAECATVPIINGGNGCDEHPTQTLLDLYTIQKEKGRIEGLHIGLIGDLKHARVMHSLAKGLAFYDVRLSLVSPPELSLPDDVRDVLRQRGSMFEETADLQSILGELDVIYMVMLQHHRISDPQTVQRLQQEYYCITPELLQTAKPDVIVLHPLVRRDEVSPEVDVLPNAAYFRQARNGVFVRMALLEQMLNHDFPGQKEKNRVF</sequence>
<evidence type="ECO:0000256" key="9">
    <source>
        <dbReference type="RuleBase" id="RU003634"/>
    </source>
</evidence>
<keyword evidence="4 9" id="KW-0808">Transferase</keyword>
<dbReference type="eggNOG" id="COG0540">
    <property type="taxonomic scope" value="Bacteria"/>
</dbReference>
<evidence type="ECO:0000313" key="13">
    <source>
        <dbReference type="Proteomes" id="UP000030661"/>
    </source>
</evidence>
<evidence type="ECO:0000259" key="10">
    <source>
        <dbReference type="Pfam" id="PF00185"/>
    </source>
</evidence>
<evidence type="ECO:0000256" key="7">
    <source>
        <dbReference type="ARBA" id="ARBA00048859"/>
    </source>
</evidence>
<dbReference type="EC" id="2.1.3.2" evidence="3 8"/>
<dbReference type="PRINTS" id="PR00100">
    <property type="entry name" value="AOTCASE"/>
</dbReference>
<dbReference type="Pfam" id="PF02729">
    <property type="entry name" value="OTCace_N"/>
    <property type="match status" value="1"/>
</dbReference>
<feature type="domain" description="Aspartate/ornithine carbamoyltransferase carbamoyl-P binding" evidence="11">
    <location>
        <begin position="2"/>
        <end position="139"/>
    </location>
</feature>
<gene>
    <name evidence="12" type="ORF">U27_04543</name>
</gene>
<dbReference type="GO" id="GO:0006520">
    <property type="term" value="P:amino acid metabolic process"/>
    <property type="evidence" value="ECO:0007669"/>
    <property type="project" value="InterPro"/>
</dbReference>
<keyword evidence="5" id="KW-0665">Pyrimidine biosynthesis</keyword>
<dbReference type="GO" id="GO:0004070">
    <property type="term" value="F:aspartate carbamoyltransferase activity"/>
    <property type="evidence" value="ECO:0007669"/>
    <property type="project" value="UniProtKB-UniRule"/>
</dbReference>
<dbReference type="PANTHER" id="PTHR45753:SF6">
    <property type="entry name" value="ASPARTATE CARBAMOYLTRANSFERASE"/>
    <property type="match status" value="1"/>
</dbReference>
<dbReference type="InterPro" id="IPR036901">
    <property type="entry name" value="Asp/Orn_carbamoylTrfase_sf"/>
</dbReference>
<dbReference type="SUPFAM" id="SSF53671">
    <property type="entry name" value="Aspartate/ornithine carbamoyltransferase"/>
    <property type="match status" value="1"/>
</dbReference>
<dbReference type="Gene3D" id="3.40.50.1370">
    <property type="entry name" value="Aspartate/ornithine carbamoyltransferase"/>
    <property type="match status" value="2"/>
</dbReference>
<dbReference type="NCBIfam" id="NF002032">
    <property type="entry name" value="PRK00856.1"/>
    <property type="match status" value="1"/>
</dbReference>
<dbReference type="InterPro" id="IPR006130">
    <property type="entry name" value="Asp/Orn_carbamoylTrfase"/>
</dbReference>
<evidence type="ECO:0000256" key="5">
    <source>
        <dbReference type="ARBA" id="ARBA00022975"/>
    </source>
</evidence>
<dbReference type="GO" id="GO:0016597">
    <property type="term" value="F:amino acid binding"/>
    <property type="evidence" value="ECO:0007669"/>
    <property type="project" value="InterPro"/>
</dbReference>
<comment type="catalytic activity">
    <reaction evidence="7">
        <text>carbamoyl phosphate + L-aspartate = N-carbamoyl-L-aspartate + phosphate + H(+)</text>
        <dbReference type="Rhea" id="RHEA:20013"/>
        <dbReference type="ChEBI" id="CHEBI:15378"/>
        <dbReference type="ChEBI" id="CHEBI:29991"/>
        <dbReference type="ChEBI" id="CHEBI:32814"/>
        <dbReference type="ChEBI" id="CHEBI:43474"/>
        <dbReference type="ChEBI" id="CHEBI:58228"/>
        <dbReference type="EC" id="2.1.3.2"/>
    </reaction>
</comment>
<dbReference type="FunFam" id="3.40.50.1370:FF:000002">
    <property type="entry name" value="Aspartate carbamoyltransferase 2"/>
    <property type="match status" value="1"/>
</dbReference>
<dbReference type="HOGENOM" id="CLU_043846_1_2_0"/>
<dbReference type="GO" id="GO:0044205">
    <property type="term" value="P:'de novo' UMP biosynthetic process"/>
    <property type="evidence" value="ECO:0007669"/>
    <property type="project" value="UniProtKB-UniPathway"/>
</dbReference>
<dbReference type="AlphaFoldDB" id="A0A081BZ21"/>
<dbReference type="STRING" id="1499967.U27_04543"/>
<dbReference type="PANTHER" id="PTHR45753">
    <property type="entry name" value="ORNITHINE CARBAMOYLTRANSFERASE, MITOCHONDRIAL"/>
    <property type="match status" value="1"/>
</dbReference>
<evidence type="ECO:0000256" key="8">
    <source>
        <dbReference type="NCBIfam" id="TIGR00670"/>
    </source>
</evidence>
<dbReference type="GO" id="GO:0006207">
    <property type="term" value="P:'de novo' pyrimidine nucleobase biosynthetic process"/>
    <property type="evidence" value="ECO:0007669"/>
    <property type="project" value="InterPro"/>
</dbReference>
<evidence type="ECO:0000256" key="3">
    <source>
        <dbReference type="ARBA" id="ARBA00013008"/>
    </source>
</evidence>
<comment type="similarity">
    <text evidence="2">Belongs to the aspartate/ornithine carbamoyltransferase superfamily. ATCase family.</text>
</comment>
<organism evidence="12">
    <name type="scientific">Vecturithrix granuli</name>
    <dbReference type="NCBI Taxonomy" id="1499967"/>
    <lineage>
        <taxon>Bacteria</taxon>
        <taxon>Candidatus Moduliflexota</taxon>
        <taxon>Candidatus Vecturitrichia</taxon>
        <taxon>Candidatus Vecturitrichales</taxon>
        <taxon>Candidatus Vecturitrichaceae</taxon>
        <taxon>Candidatus Vecturithrix</taxon>
    </lineage>
</organism>
<reference evidence="12" key="1">
    <citation type="journal article" date="2015" name="PeerJ">
        <title>First genomic representation of candidate bacterial phylum KSB3 points to enhanced environmental sensing as a trigger of wastewater bulking.</title>
        <authorList>
            <person name="Sekiguchi Y."/>
            <person name="Ohashi A."/>
            <person name="Parks D.H."/>
            <person name="Yamauchi T."/>
            <person name="Tyson G.W."/>
            <person name="Hugenholtz P."/>
        </authorList>
    </citation>
    <scope>NUCLEOTIDE SEQUENCE [LARGE SCALE GENOMIC DNA]</scope>
</reference>
<dbReference type="NCBIfam" id="TIGR00670">
    <property type="entry name" value="asp_carb_tr"/>
    <property type="match status" value="1"/>
</dbReference>